<dbReference type="InterPro" id="IPR050979">
    <property type="entry name" value="LD-transpeptidase"/>
</dbReference>
<keyword evidence="4 7" id="KW-0133">Cell shape</keyword>
<feature type="signal peptide" evidence="8">
    <location>
        <begin position="1"/>
        <end position="25"/>
    </location>
</feature>
<dbReference type="Proteomes" id="UP000546701">
    <property type="component" value="Unassembled WGS sequence"/>
</dbReference>
<dbReference type="Pfam" id="PF03734">
    <property type="entry name" value="YkuD"/>
    <property type="match status" value="1"/>
</dbReference>
<dbReference type="Gene3D" id="1.10.101.10">
    <property type="entry name" value="PGBD-like superfamily/PGBD"/>
    <property type="match status" value="1"/>
</dbReference>
<comment type="similarity">
    <text evidence="2">Belongs to the YkuD family.</text>
</comment>
<dbReference type="GO" id="GO:0005576">
    <property type="term" value="C:extracellular region"/>
    <property type="evidence" value="ECO:0007669"/>
    <property type="project" value="TreeGrafter"/>
</dbReference>
<evidence type="ECO:0000256" key="7">
    <source>
        <dbReference type="PROSITE-ProRule" id="PRU01373"/>
    </source>
</evidence>
<evidence type="ECO:0000256" key="3">
    <source>
        <dbReference type="ARBA" id="ARBA00022679"/>
    </source>
</evidence>
<dbReference type="RefSeq" id="WP_157176452.1">
    <property type="nucleotide sequence ID" value="NZ_BMJP01000004.1"/>
</dbReference>
<dbReference type="GO" id="GO:0016740">
    <property type="term" value="F:transferase activity"/>
    <property type="evidence" value="ECO:0007669"/>
    <property type="project" value="UniProtKB-KW"/>
</dbReference>
<feature type="domain" description="L,D-TPase catalytic" evidence="9">
    <location>
        <begin position="207"/>
        <end position="340"/>
    </location>
</feature>
<dbReference type="SUPFAM" id="SSF47090">
    <property type="entry name" value="PGBD-like"/>
    <property type="match status" value="1"/>
</dbReference>
<feature type="chain" id="PRO_5031060948" evidence="8">
    <location>
        <begin position="26"/>
        <end position="341"/>
    </location>
</feature>
<keyword evidence="6 7" id="KW-0961">Cell wall biogenesis/degradation</keyword>
<sequence>MKKSLVAFAGLGLCTAGLTFAQAGAQTPPAAANKPAAGIDMTVLHVQVLLDHLGFGPGVIDGKGGMSFKNALSGFQGARNLPRTGKVDQATLKALYPYRAVRPVRVLALSQADAAGPYQGPLPKEPADQAKLPAMGYANAMEKLAEKFHTTPATLAALNPGGRIAPGAKLRFPNVLPSSRDYDPKLKAEWRQTLSDLNVSANQPQAKRIVVDKSEGVLKVYGENDKLLAQFPATMGSEHDPLPVGDWKVQGAAYNPPFHYNPTLFWDADDSDKKALLPPGPNGPVGVIWLDLSKPHYGIHGTPSPETIGRAESHGCIRLTNWDAARLSLMVKPGTPAHFQA</sequence>
<evidence type="ECO:0000256" key="4">
    <source>
        <dbReference type="ARBA" id="ARBA00022960"/>
    </source>
</evidence>
<keyword evidence="11" id="KW-1185">Reference proteome</keyword>
<keyword evidence="8" id="KW-0732">Signal</keyword>
<keyword evidence="5 7" id="KW-0573">Peptidoglycan synthesis</keyword>
<dbReference type="UniPathway" id="UPA00219"/>
<proteinExistence type="inferred from homology"/>
<feature type="active site" description="Nucleophile" evidence="7">
    <location>
        <position position="316"/>
    </location>
</feature>
<dbReference type="Pfam" id="PF01471">
    <property type="entry name" value="PG_binding_1"/>
    <property type="match status" value="1"/>
</dbReference>
<reference evidence="10 11" key="1">
    <citation type="submission" date="2020-08" db="EMBL/GenBank/DDBJ databases">
        <title>Genomic Encyclopedia of Type Strains, Phase IV (KMG-IV): sequencing the most valuable type-strain genomes for metagenomic binning, comparative biology and taxonomic classification.</title>
        <authorList>
            <person name="Goeker M."/>
        </authorList>
    </citation>
    <scope>NUCLEOTIDE SEQUENCE [LARGE SCALE GENOMIC DNA]</scope>
    <source>
        <strain evidence="10 11">DSM 103336</strain>
    </source>
</reference>
<dbReference type="PANTHER" id="PTHR30582:SF30">
    <property type="entry name" value="BLR4375 PROTEIN"/>
    <property type="match status" value="1"/>
</dbReference>
<dbReference type="GO" id="GO:0071555">
    <property type="term" value="P:cell wall organization"/>
    <property type="evidence" value="ECO:0007669"/>
    <property type="project" value="UniProtKB-UniRule"/>
</dbReference>
<evidence type="ECO:0000256" key="8">
    <source>
        <dbReference type="SAM" id="SignalP"/>
    </source>
</evidence>
<evidence type="ECO:0000256" key="5">
    <source>
        <dbReference type="ARBA" id="ARBA00022984"/>
    </source>
</evidence>
<dbReference type="OrthoDB" id="9787225at2"/>
<dbReference type="GO" id="GO:0071972">
    <property type="term" value="F:peptidoglycan L,D-transpeptidase activity"/>
    <property type="evidence" value="ECO:0007669"/>
    <property type="project" value="TreeGrafter"/>
</dbReference>
<keyword evidence="10" id="KW-0449">Lipoprotein</keyword>
<dbReference type="InterPro" id="IPR005490">
    <property type="entry name" value="LD_TPept_cat_dom"/>
</dbReference>
<comment type="pathway">
    <text evidence="1 7">Cell wall biogenesis; peptidoglycan biosynthesis.</text>
</comment>
<evidence type="ECO:0000256" key="2">
    <source>
        <dbReference type="ARBA" id="ARBA00005992"/>
    </source>
</evidence>
<name>A0A7W9BU84_9SPHN</name>
<dbReference type="InterPro" id="IPR036365">
    <property type="entry name" value="PGBD-like_sf"/>
</dbReference>
<evidence type="ECO:0000256" key="6">
    <source>
        <dbReference type="ARBA" id="ARBA00023316"/>
    </source>
</evidence>
<dbReference type="InterPro" id="IPR038063">
    <property type="entry name" value="Transpep_catalytic_dom"/>
</dbReference>
<accession>A0A7W9BU84</accession>
<dbReference type="GO" id="GO:0018104">
    <property type="term" value="P:peptidoglycan-protein cross-linking"/>
    <property type="evidence" value="ECO:0007669"/>
    <property type="project" value="TreeGrafter"/>
</dbReference>
<dbReference type="PANTHER" id="PTHR30582">
    <property type="entry name" value="L,D-TRANSPEPTIDASE"/>
    <property type="match status" value="1"/>
</dbReference>
<dbReference type="Gene3D" id="2.40.440.10">
    <property type="entry name" value="L,D-transpeptidase catalytic domain-like"/>
    <property type="match status" value="1"/>
</dbReference>
<keyword evidence="3" id="KW-0808">Transferase</keyword>
<dbReference type="CDD" id="cd16913">
    <property type="entry name" value="YkuD_like"/>
    <property type="match status" value="1"/>
</dbReference>
<evidence type="ECO:0000313" key="10">
    <source>
        <dbReference type="EMBL" id="MBB5730029.1"/>
    </source>
</evidence>
<feature type="active site" description="Proton donor/acceptor" evidence="7">
    <location>
        <position position="300"/>
    </location>
</feature>
<dbReference type="AlphaFoldDB" id="A0A7W9BU84"/>
<gene>
    <name evidence="10" type="ORF">FHS99_002527</name>
</gene>
<dbReference type="InterPro" id="IPR036366">
    <property type="entry name" value="PGBDSf"/>
</dbReference>
<evidence type="ECO:0000313" key="11">
    <source>
        <dbReference type="Proteomes" id="UP000546701"/>
    </source>
</evidence>
<comment type="caution">
    <text evidence="10">The sequence shown here is derived from an EMBL/GenBank/DDBJ whole genome shotgun (WGS) entry which is preliminary data.</text>
</comment>
<dbReference type="SUPFAM" id="SSF141523">
    <property type="entry name" value="L,D-transpeptidase catalytic domain-like"/>
    <property type="match status" value="1"/>
</dbReference>
<dbReference type="InterPro" id="IPR002477">
    <property type="entry name" value="Peptidoglycan-bd-like"/>
</dbReference>
<organism evidence="10 11">
    <name type="scientific">Sphingomonas prati</name>
    <dbReference type="NCBI Taxonomy" id="1843237"/>
    <lineage>
        <taxon>Bacteria</taxon>
        <taxon>Pseudomonadati</taxon>
        <taxon>Pseudomonadota</taxon>
        <taxon>Alphaproteobacteria</taxon>
        <taxon>Sphingomonadales</taxon>
        <taxon>Sphingomonadaceae</taxon>
        <taxon>Sphingomonas</taxon>
    </lineage>
</organism>
<evidence type="ECO:0000259" key="9">
    <source>
        <dbReference type="PROSITE" id="PS52029"/>
    </source>
</evidence>
<dbReference type="GO" id="GO:0008360">
    <property type="term" value="P:regulation of cell shape"/>
    <property type="evidence" value="ECO:0007669"/>
    <property type="project" value="UniProtKB-UniRule"/>
</dbReference>
<protein>
    <submittedName>
        <fullName evidence="10">Lipoprotein-anchoring transpeptidase ErfK/SrfK</fullName>
    </submittedName>
</protein>
<dbReference type="PROSITE" id="PS52029">
    <property type="entry name" value="LD_TPASE"/>
    <property type="match status" value="1"/>
</dbReference>
<evidence type="ECO:0000256" key="1">
    <source>
        <dbReference type="ARBA" id="ARBA00004752"/>
    </source>
</evidence>
<dbReference type="EMBL" id="JACIJR010000006">
    <property type="protein sequence ID" value="MBB5730029.1"/>
    <property type="molecule type" value="Genomic_DNA"/>
</dbReference>